<dbReference type="EMBL" id="CP123498">
    <property type="protein sequence ID" value="WGL97022.1"/>
    <property type="molecule type" value="Genomic_DNA"/>
</dbReference>
<sequence>MYVVYQQLGEVKRIELFARDKTPECNLWGDEAPKNNINIPKN</sequence>
<reference evidence="1" key="1">
    <citation type="submission" date="2023-04" db="EMBL/GenBank/DDBJ databases">
        <title>Genome dynamics across the evolutionary transition to endosymbiosis.</title>
        <authorList>
            <person name="Siozios S."/>
            <person name="Nadal-Jimenez P."/>
            <person name="Azagi T."/>
            <person name="Sprong H."/>
            <person name="Frost C.L."/>
            <person name="Parratt S.R."/>
            <person name="Taylor G."/>
            <person name="Brettell L."/>
            <person name="Lew K.C."/>
            <person name="Croft L."/>
            <person name="King K.C."/>
            <person name="Brockhurst M.A."/>
            <person name="Hypsa V."/>
            <person name="Novakova E."/>
            <person name="Darby A.C."/>
            <person name="Hurst G.D.D."/>
        </authorList>
    </citation>
    <scope>NUCLEOTIDE SEQUENCE</scope>
    <source>
        <strain evidence="1">AIh</strain>
    </source>
</reference>
<accession>A0AA95K9G5</accession>
<evidence type="ECO:0000313" key="1">
    <source>
        <dbReference type="EMBL" id="WGL97022.1"/>
    </source>
</evidence>
<name>A0AA95K9G5_9GAMM</name>
<dbReference type="Proteomes" id="UP001177597">
    <property type="component" value="Chromosome"/>
</dbReference>
<organism evidence="1 2">
    <name type="scientific">Arsenophonus nasoniae</name>
    <name type="common">son-killer infecting Nasonia vitripennis</name>
    <dbReference type="NCBI Taxonomy" id="638"/>
    <lineage>
        <taxon>Bacteria</taxon>
        <taxon>Pseudomonadati</taxon>
        <taxon>Pseudomonadota</taxon>
        <taxon>Gammaproteobacteria</taxon>
        <taxon>Enterobacterales</taxon>
        <taxon>Morganellaceae</taxon>
        <taxon>Arsenophonus</taxon>
    </lineage>
</organism>
<dbReference type="RefSeq" id="WP_280630342.1">
    <property type="nucleotide sequence ID" value="NZ_CP123498.1"/>
</dbReference>
<evidence type="ECO:0000313" key="2">
    <source>
        <dbReference type="Proteomes" id="UP001177597"/>
    </source>
</evidence>
<proteinExistence type="predicted"/>
<protein>
    <submittedName>
        <fullName evidence="1">Uncharacterized protein</fullName>
    </submittedName>
</protein>
<dbReference type="AlphaFoldDB" id="A0AA95K9G5"/>
<gene>
    <name evidence="1" type="ORF">QE207_07930</name>
</gene>